<reference evidence="1" key="1">
    <citation type="submission" date="2021-02" db="EMBL/GenBank/DDBJ databases">
        <authorList>
            <person name="Nowell W R."/>
        </authorList>
    </citation>
    <scope>NUCLEOTIDE SEQUENCE</scope>
</reference>
<evidence type="ECO:0000313" key="2">
    <source>
        <dbReference type="Proteomes" id="UP000663844"/>
    </source>
</evidence>
<accession>A0A820KUC6</accession>
<comment type="caution">
    <text evidence="1">The sequence shown here is derived from an EMBL/GenBank/DDBJ whole genome shotgun (WGS) entry which is preliminary data.</text>
</comment>
<feature type="non-terminal residue" evidence="1">
    <location>
        <position position="1"/>
    </location>
</feature>
<dbReference type="EMBL" id="CAJOAZ010020380">
    <property type="protein sequence ID" value="CAF4345682.1"/>
    <property type="molecule type" value="Genomic_DNA"/>
</dbReference>
<dbReference type="AlphaFoldDB" id="A0A820KUC6"/>
<evidence type="ECO:0000313" key="1">
    <source>
        <dbReference type="EMBL" id="CAF4345682.1"/>
    </source>
</evidence>
<name>A0A820KUC6_9BILA</name>
<proteinExistence type="predicted"/>
<gene>
    <name evidence="1" type="ORF">OXD698_LOCUS48484</name>
</gene>
<protein>
    <submittedName>
        <fullName evidence="1">Uncharacterized protein</fullName>
    </submittedName>
</protein>
<dbReference type="Proteomes" id="UP000663844">
    <property type="component" value="Unassembled WGS sequence"/>
</dbReference>
<organism evidence="1 2">
    <name type="scientific">Adineta steineri</name>
    <dbReference type="NCBI Taxonomy" id="433720"/>
    <lineage>
        <taxon>Eukaryota</taxon>
        <taxon>Metazoa</taxon>
        <taxon>Spiralia</taxon>
        <taxon>Gnathifera</taxon>
        <taxon>Rotifera</taxon>
        <taxon>Eurotatoria</taxon>
        <taxon>Bdelloidea</taxon>
        <taxon>Adinetida</taxon>
        <taxon>Adinetidae</taxon>
        <taxon>Adineta</taxon>
    </lineage>
</organism>
<sequence length="35" mass="3834">AGSPPTILALIFALNREQPHETVVLHENTVACTKY</sequence>